<feature type="region of interest" description="Disordered" evidence="1">
    <location>
        <begin position="126"/>
        <end position="227"/>
    </location>
</feature>
<gene>
    <name evidence="2" type="ORF">MRATA1EN1_LOCUS30906</name>
</gene>
<dbReference type="EMBL" id="CATKSN020000215">
    <property type="protein sequence ID" value="CAI9149288.1"/>
    <property type="molecule type" value="Genomic_DNA"/>
</dbReference>
<evidence type="ECO:0000313" key="3">
    <source>
        <dbReference type="Proteomes" id="UP001176941"/>
    </source>
</evidence>
<feature type="compositionally biased region" description="Pro residues" evidence="1">
    <location>
        <begin position="41"/>
        <end position="52"/>
    </location>
</feature>
<reference evidence="2" key="1">
    <citation type="submission" date="2023-04" db="EMBL/GenBank/DDBJ databases">
        <authorList>
            <consortium name="ELIXIR-Norway"/>
        </authorList>
    </citation>
    <scope>NUCLEOTIDE SEQUENCE [LARGE SCALE GENOMIC DNA]</scope>
</reference>
<protein>
    <submittedName>
        <fullName evidence="2">Uncharacterized protein</fullName>
    </submittedName>
</protein>
<feature type="compositionally biased region" description="Low complexity" evidence="1">
    <location>
        <begin position="53"/>
        <end position="64"/>
    </location>
</feature>
<feature type="compositionally biased region" description="Low complexity" evidence="1">
    <location>
        <begin position="88"/>
        <end position="100"/>
    </location>
</feature>
<keyword evidence="3" id="KW-1185">Reference proteome</keyword>
<evidence type="ECO:0000256" key="1">
    <source>
        <dbReference type="SAM" id="MobiDB-lite"/>
    </source>
</evidence>
<evidence type="ECO:0000313" key="2">
    <source>
        <dbReference type="EMBL" id="CAI9149288.1"/>
    </source>
</evidence>
<proteinExistence type="predicted"/>
<feature type="compositionally biased region" description="Low complexity" evidence="1">
    <location>
        <begin position="129"/>
        <end position="138"/>
    </location>
</feature>
<comment type="caution">
    <text evidence="2">The sequence shown here is derived from an EMBL/GenBank/DDBJ whole genome shotgun (WGS) entry which is preliminary data.</text>
</comment>
<feature type="compositionally biased region" description="Polar residues" evidence="1">
    <location>
        <begin position="209"/>
        <end position="218"/>
    </location>
</feature>
<feature type="region of interest" description="Disordered" evidence="1">
    <location>
        <begin position="252"/>
        <end position="281"/>
    </location>
</feature>
<feature type="region of interest" description="Disordered" evidence="1">
    <location>
        <begin position="36"/>
        <end position="106"/>
    </location>
</feature>
<dbReference type="Proteomes" id="UP001176941">
    <property type="component" value="Unassembled WGS sequence"/>
</dbReference>
<organism evidence="2 3">
    <name type="scientific">Rangifer tarandus platyrhynchus</name>
    <name type="common">Svalbard reindeer</name>
    <dbReference type="NCBI Taxonomy" id="3082113"/>
    <lineage>
        <taxon>Eukaryota</taxon>
        <taxon>Metazoa</taxon>
        <taxon>Chordata</taxon>
        <taxon>Craniata</taxon>
        <taxon>Vertebrata</taxon>
        <taxon>Euteleostomi</taxon>
        <taxon>Mammalia</taxon>
        <taxon>Eutheria</taxon>
        <taxon>Laurasiatheria</taxon>
        <taxon>Artiodactyla</taxon>
        <taxon>Ruminantia</taxon>
        <taxon>Pecora</taxon>
        <taxon>Cervidae</taxon>
        <taxon>Odocoileinae</taxon>
        <taxon>Rangifer</taxon>
    </lineage>
</organism>
<name>A0ABN8XIS0_RANTA</name>
<feature type="non-terminal residue" evidence="2">
    <location>
        <position position="1"/>
    </location>
</feature>
<accession>A0ABN8XIS0</accession>
<sequence length="573" mass="59341">GCSFLNSSTSDSDFGASATSARRVSSFSVLAAAFRGGERAAPPPPHPPPLPPSSLFSSASLRAPSEFRPPPEQQQAEEQVSPLRQRQHQAFPPQEQQQQQEGVVASPFDGVLPLQLEAYQDMLHVQDKASSSTTSASTGIQEWLPRSHNGEAEEEGALPTSRSKRHPRLSAAANRGKFAADPYRQGAGGAGGKKRGGGAAATALPRMSTGPSSSTGSRKPTLPGATAAAAAAAGRSADVAAAAAAASLTGNGGRRSAAAAAAPLDSEDEEEAEGGVHAADDSNGNAGYQALQNALACVVASGRSAELLVWGVKCFIEKDFPCIYKPGRTLTGLEVSSDIPSKSIASVEAEAPCTCGAGLQRRANTGEVSGGKEEAAAVTCSGESLLFQQQSTMPDSGSKAGGSSSGSSSTEGGAGLCDSCSAQRSSVTAATPECCCCSNGSCLGRQVVVVSVEGHRQRDRRVLKWVRHNLLRAGDVVVLITAWERAEEPKYLRVPGMILSSSVDASTYNLTMATRLTSRVKQLGAALLADCRVYPLVVPLAVLNRYAADRVIQPRPQQIDILALILGAIRRLV</sequence>
<feature type="region of interest" description="Disordered" evidence="1">
    <location>
        <begin position="1"/>
        <end position="23"/>
    </location>
</feature>